<dbReference type="PANTHER" id="PTHR40465">
    <property type="entry name" value="CHROMOSOME 1, WHOLE GENOME SHOTGUN SEQUENCE"/>
    <property type="match status" value="1"/>
</dbReference>
<feature type="domain" description="DUF6534" evidence="3">
    <location>
        <begin position="166"/>
        <end position="254"/>
    </location>
</feature>
<reference evidence="4" key="1">
    <citation type="submission" date="2023-03" db="EMBL/GenBank/DDBJ databases">
        <title>Massive genome expansion in bonnet fungi (Mycena s.s.) driven by repeated elements and novel gene families across ecological guilds.</title>
        <authorList>
            <consortium name="Lawrence Berkeley National Laboratory"/>
            <person name="Harder C.B."/>
            <person name="Miyauchi S."/>
            <person name="Viragh M."/>
            <person name="Kuo A."/>
            <person name="Thoen E."/>
            <person name="Andreopoulos B."/>
            <person name="Lu D."/>
            <person name="Skrede I."/>
            <person name="Drula E."/>
            <person name="Henrissat B."/>
            <person name="Morin E."/>
            <person name="Kohler A."/>
            <person name="Barry K."/>
            <person name="LaButti K."/>
            <person name="Morin E."/>
            <person name="Salamov A."/>
            <person name="Lipzen A."/>
            <person name="Mereny Z."/>
            <person name="Hegedus B."/>
            <person name="Baldrian P."/>
            <person name="Stursova M."/>
            <person name="Weitz H."/>
            <person name="Taylor A."/>
            <person name="Grigoriev I.V."/>
            <person name="Nagy L.G."/>
            <person name="Martin F."/>
            <person name="Kauserud H."/>
        </authorList>
    </citation>
    <scope>NUCLEOTIDE SEQUENCE</scope>
    <source>
        <strain evidence="4">CBHHK200</strain>
    </source>
</reference>
<dbReference type="PANTHER" id="PTHR40465:SF1">
    <property type="entry name" value="DUF6534 DOMAIN-CONTAINING PROTEIN"/>
    <property type="match status" value="1"/>
</dbReference>
<feature type="transmembrane region" description="Helical" evidence="2">
    <location>
        <begin position="159"/>
        <end position="180"/>
    </location>
</feature>
<feature type="compositionally biased region" description="Polar residues" evidence="1">
    <location>
        <begin position="298"/>
        <end position="309"/>
    </location>
</feature>
<feature type="transmembrane region" description="Helical" evidence="2">
    <location>
        <begin position="118"/>
        <end position="139"/>
    </location>
</feature>
<comment type="caution">
    <text evidence="4">The sequence shown here is derived from an EMBL/GenBank/DDBJ whole genome shotgun (WGS) entry which is preliminary data.</text>
</comment>
<proteinExistence type="predicted"/>
<feature type="transmembrane region" description="Helical" evidence="2">
    <location>
        <begin position="16"/>
        <end position="33"/>
    </location>
</feature>
<gene>
    <name evidence="4" type="ORF">C8F04DRAFT_1164025</name>
</gene>
<evidence type="ECO:0000259" key="3">
    <source>
        <dbReference type="Pfam" id="PF20152"/>
    </source>
</evidence>
<dbReference type="Proteomes" id="UP001218188">
    <property type="component" value="Unassembled WGS sequence"/>
</dbReference>
<feature type="transmembrane region" description="Helical" evidence="2">
    <location>
        <begin position="200"/>
        <end position="223"/>
    </location>
</feature>
<evidence type="ECO:0000256" key="1">
    <source>
        <dbReference type="SAM" id="MobiDB-lite"/>
    </source>
</evidence>
<dbReference type="EMBL" id="JARJCM010000562">
    <property type="protein sequence ID" value="KAJ7016209.1"/>
    <property type="molecule type" value="Genomic_DNA"/>
</dbReference>
<keyword evidence="2" id="KW-0812">Transmembrane</keyword>
<feature type="transmembrane region" description="Helical" evidence="2">
    <location>
        <begin position="86"/>
        <end position="106"/>
    </location>
</feature>
<protein>
    <recommendedName>
        <fullName evidence="3">DUF6534 domain-containing protein</fullName>
    </recommendedName>
</protein>
<feature type="transmembrane region" description="Helical" evidence="2">
    <location>
        <begin position="45"/>
        <end position="66"/>
    </location>
</feature>
<dbReference type="Pfam" id="PF20152">
    <property type="entry name" value="DUF6534"/>
    <property type="match status" value="1"/>
</dbReference>
<dbReference type="AlphaFoldDB" id="A0AAD6WPL0"/>
<accession>A0AAD6WPL0</accession>
<keyword evidence="2" id="KW-1133">Transmembrane helix</keyword>
<keyword evidence="5" id="KW-1185">Reference proteome</keyword>
<evidence type="ECO:0000313" key="4">
    <source>
        <dbReference type="EMBL" id="KAJ7016209.1"/>
    </source>
</evidence>
<keyword evidence="2" id="KW-0472">Membrane</keyword>
<feature type="region of interest" description="Disordered" evidence="1">
    <location>
        <begin position="282"/>
        <end position="323"/>
    </location>
</feature>
<sequence length="323" mass="35859">MSQYTLFTGPILAGTQFNWALLGILSLQVYNFHLKFPKERKAIKILVYTIFFLDVVQTGISSLFAFETLVLHWGDPSILIHLPWSSAAGPFFTGTISAAVQIFFAWRIYALKGENRLAVGISGFIVLLALMQGLCAIITDAKFTVTTDLAEIERLVVGVKVWLIGSAGCDLVITFTMLVILSQYRQNTPWSRTDTLITKLIYNVVETGAVTSVAAILDVVLFIKYPGNNLHQTFAFMLGKIYSNVLVATLNARGRVADSNSIPQHITTSNHHELEWRRYGNTLGGTEQERSQKVRIPSSRTPTGTINETINEHDGKSYPSLVE</sequence>
<evidence type="ECO:0000313" key="5">
    <source>
        <dbReference type="Proteomes" id="UP001218188"/>
    </source>
</evidence>
<evidence type="ECO:0000256" key="2">
    <source>
        <dbReference type="SAM" id="Phobius"/>
    </source>
</evidence>
<name>A0AAD6WPL0_9AGAR</name>
<organism evidence="4 5">
    <name type="scientific">Mycena alexandri</name>
    <dbReference type="NCBI Taxonomy" id="1745969"/>
    <lineage>
        <taxon>Eukaryota</taxon>
        <taxon>Fungi</taxon>
        <taxon>Dikarya</taxon>
        <taxon>Basidiomycota</taxon>
        <taxon>Agaricomycotina</taxon>
        <taxon>Agaricomycetes</taxon>
        <taxon>Agaricomycetidae</taxon>
        <taxon>Agaricales</taxon>
        <taxon>Marasmiineae</taxon>
        <taxon>Mycenaceae</taxon>
        <taxon>Mycena</taxon>
    </lineage>
</organism>
<dbReference type="InterPro" id="IPR045339">
    <property type="entry name" value="DUF6534"/>
</dbReference>